<feature type="non-terminal residue" evidence="1">
    <location>
        <position position="1"/>
    </location>
</feature>
<evidence type="ECO:0000313" key="1">
    <source>
        <dbReference type="EMBL" id="GAI51807.1"/>
    </source>
</evidence>
<comment type="caution">
    <text evidence="1">The sequence shown here is derived from an EMBL/GenBank/DDBJ whole genome shotgun (WGS) entry which is preliminary data.</text>
</comment>
<reference evidence="1" key="1">
    <citation type="journal article" date="2014" name="Front. Microbiol.">
        <title>High frequency of phylogenetically diverse reductive dehalogenase-homologous genes in deep subseafloor sedimentary metagenomes.</title>
        <authorList>
            <person name="Kawai M."/>
            <person name="Futagami T."/>
            <person name="Toyoda A."/>
            <person name="Takaki Y."/>
            <person name="Nishi S."/>
            <person name="Hori S."/>
            <person name="Arai W."/>
            <person name="Tsubouchi T."/>
            <person name="Morono Y."/>
            <person name="Uchiyama I."/>
            <person name="Ito T."/>
            <person name="Fujiyama A."/>
            <person name="Inagaki F."/>
            <person name="Takami H."/>
        </authorList>
    </citation>
    <scope>NUCLEOTIDE SEQUENCE</scope>
    <source>
        <strain evidence="1">Expedition CK06-06</strain>
    </source>
</reference>
<dbReference type="AlphaFoldDB" id="X1P662"/>
<organism evidence="1">
    <name type="scientific">marine sediment metagenome</name>
    <dbReference type="NCBI Taxonomy" id="412755"/>
    <lineage>
        <taxon>unclassified sequences</taxon>
        <taxon>metagenomes</taxon>
        <taxon>ecological metagenomes</taxon>
    </lineage>
</organism>
<accession>X1P662</accession>
<name>X1P662_9ZZZZ</name>
<dbReference type="EMBL" id="BARV01042885">
    <property type="protein sequence ID" value="GAI51807.1"/>
    <property type="molecule type" value="Genomic_DNA"/>
</dbReference>
<gene>
    <name evidence="1" type="ORF">S06H3_64275</name>
</gene>
<sequence>QYRQSVTVINQIMKSRMYPVTLGGLEQAMRLLSK</sequence>
<protein>
    <submittedName>
        <fullName evidence="1">Uncharacterized protein</fullName>
    </submittedName>
</protein>
<proteinExistence type="predicted"/>